<dbReference type="EMBL" id="CZQD01000032">
    <property type="protein sequence ID" value="CUS56805.1"/>
    <property type="molecule type" value="Genomic_DNA"/>
</dbReference>
<evidence type="ECO:0008006" key="2">
    <source>
        <dbReference type="Google" id="ProtNLM"/>
    </source>
</evidence>
<protein>
    <recommendedName>
        <fullName evidence="2">Cellulose biosynthesis protein BcsS</fullName>
    </recommendedName>
</protein>
<gene>
    <name evidence="1" type="ORF">MGWOODY_Hyp2206</name>
</gene>
<name>A0A160TYP6_9ZZZZ</name>
<reference evidence="1" key="1">
    <citation type="submission" date="2015-10" db="EMBL/GenBank/DDBJ databases">
        <authorList>
            <person name="Gilbert D.G."/>
        </authorList>
    </citation>
    <scope>NUCLEOTIDE SEQUENCE</scope>
</reference>
<dbReference type="AlphaFoldDB" id="A0A160TYP6"/>
<organism evidence="1">
    <name type="scientific">hydrothermal vent metagenome</name>
    <dbReference type="NCBI Taxonomy" id="652676"/>
    <lineage>
        <taxon>unclassified sequences</taxon>
        <taxon>metagenomes</taxon>
        <taxon>ecological metagenomes</taxon>
    </lineage>
</organism>
<evidence type="ECO:0000313" key="1">
    <source>
        <dbReference type="EMBL" id="CUS56805.1"/>
    </source>
</evidence>
<sequence>MRGFGVLFLGLAWAVPASAGPWSQPHEGWYAEAVGTEEELEGVRGNRVSLYGEYGFAPNWTVTAKSEAVAYEVGSQFNKEFWRATLRRQLVTHKGWAVGVEGGLVHGSSLAGVFGCDEWGAEARLSGGLSGLRGGRNFYVFADAAVIRHEDGCVRQRAEFGYGVDIWQDFFISQQLWVERGNETADSNKYETKLGYHFGWADVAIGYREEFAGEFDEHAVLLALILRH</sequence>
<accession>A0A160TYP6</accession>
<proteinExistence type="predicted"/>